<dbReference type="GO" id="GO:0034979">
    <property type="term" value="F:NAD-dependent protein lysine deacetylase activity"/>
    <property type="evidence" value="ECO:0007669"/>
    <property type="project" value="UniProtKB-EC"/>
</dbReference>
<gene>
    <name evidence="2" type="primary">cobB_1</name>
    <name evidence="2" type="ORF">LMG28140_00775</name>
</gene>
<accession>A0ABN7HFV4</accession>
<dbReference type="SUPFAM" id="SSF52467">
    <property type="entry name" value="DHS-like NAD/FAD-binding domain"/>
    <property type="match status" value="1"/>
</dbReference>
<evidence type="ECO:0000313" key="3">
    <source>
        <dbReference type="Proteomes" id="UP000598032"/>
    </source>
</evidence>
<keyword evidence="3" id="KW-1185">Reference proteome</keyword>
<dbReference type="EMBL" id="CAJHCP010000002">
    <property type="protein sequence ID" value="CAD6516409.1"/>
    <property type="molecule type" value="Genomic_DNA"/>
</dbReference>
<keyword evidence="2" id="KW-0012">Acyltransferase</keyword>
<dbReference type="InterPro" id="IPR026591">
    <property type="entry name" value="Sirtuin_cat_small_dom_sf"/>
</dbReference>
<name>A0ABN7HFV4_9BURK</name>
<comment type="caution">
    <text evidence="2">The sequence shown here is derived from an EMBL/GenBank/DDBJ whole genome shotgun (WGS) entry which is preliminary data.</text>
</comment>
<sequence length="102" mass="11193">MAMKDAIRQAAEWLRDADGLLITAGAGMGVDSGMPDFRGTEGFWRAYLALGASGIRFEEVASPQTFRRDPNSRGHFTDTDWSCIDERNHTVVSTSCVAGRPR</sequence>
<keyword evidence="1 2" id="KW-0808">Transferase</keyword>
<organism evidence="2 3">
    <name type="scientific">Paraburkholderia metrosideri</name>
    <dbReference type="NCBI Taxonomy" id="580937"/>
    <lineage>
        <taxon>Bacteria</taxon>
        <taxon>Pseudomonadati</taxon>
        <taxon>Pseudomonadota</taxon>
        <taxon>Betaproteobacteria</taxon>
        <taxon>Burkholderiales</taxon>
        <taxon>Burkholderiaceae</taxon>
        <taxon>Paraburkholderia</taxon>
    </lineage>
</organism>
<dbReference type="Proteomes" id="UP000598032">
    <property type="component" value="Unassembled WGS sequence"/>
</dbReference>
<dbReference type="Gene3D" id="3.40.50.1220">
    <property type="entry name" value="TPP-binding domain"/>
    <property type="match status" value="1"/>
</dbReference>
<evidence type="ECO:0000313" key="2">
    <source>
        <dbReference type="EMBL" id="CAD6516409.1"/>
    </source>
</evidence>
<protein>
    <submittedName>
        <fullName evidence="2">NAD-dependent protein deacetylase</fullName>
        <ecNumber evidence="2">2.3.1.286</ecNumber>
    </submittedName>
</protein>
<proteinExistence type="predicted"/>
<dbReference type="Gene3D" id="3.30.1600.10">
    <property type="entry name" value="SIR2/SIRT2 'Small Domain"/>
    <property type="match status" value="1"/>
</dbReference>
<evidence type="ECO:0000256" key="1">
    <source>
        <dbReference type="ARBA" id="ARBA00022679"/>
    </source>
</evidence>
<reference evidence="2 3" key="1">
    <citation type="submission" date="2020-10" db="EMBL/GenBank/DDBJ databases">
        <authorList>
            <person name="Peeters C."/>
        </authorList>
    </citation>
    <scope>NUCLEOTIDE SEQUENCE [LARGE SCALE GENOMIC DNA]</scope>
    <source>
        <strain evidence="2 3">LMG 28140</strain>
    </source>
</reference>
<dbReference type="EC" id="2.3.1.286" evidence="2"/>
<dbReference type="InterPro" id="IPR029035">
    <property type="entry name" value="DHS-like_NAD/FAD-binding_dom"/>
</dbReference>